<comment type="similarity">
    <text evidence="5">In the C-terminal section; belongs to the HTP reductase family.</text>
</comment>
<dbReference type="KEGG" id="bomb:GT348_08140"/>
<dbReference type="GO" id="GO:0008703">
    <property type="term" value="F:5-amino-6-(5-phosphoribosylamino)uracil reductase activity"/>
    <property type="evidence" value="ECO:0007669"/>
    <property type="project" value="UniProtKB-EC"/>
</dbReference>
<keyword evidence="14" id="KW-0560">Oxidoreductase</keyword>
<dbReference type="SUPFAM" id="SSF53597">
    <property type="entry name" value="Dihydrofolate reductase-like"/>
    <property type="match status" value="1"/>
</dbReference>
<dbReference type="PROSITE" id="PS51747">
    <property type="entry name" value="CYT_DCMP_DEAMINASES_2"/>
    <property type="match status" value="1"/>
</dbReference>
<evidence type="ECO:0000313" key="14">
    <source>
        <dbReference type="EMBL" id="QHI96198.1"/>
    </source>
</evidence>
<dbReference type="Gene3D" id="3.40.140.10">
    <property type="entry name" value="Cytidine Deaminase, domain 2"/>
    <property type="match status" value="1"/>
</dbReference>
<dbReference type="UniPathway" id="UPA00275">
    <property type="reaction ID" value="UER00401"/>
</dbReference>
<dbReference type="InterPro" id="IPR002125">
    <property type="entry name" value="CMP_dCMP_dom"/>
</dbReference>
<dbReference type="EC" id="3.5.4.26" evidence="6"/>
<evidence type="ECO:0000313" key="15">
    <source>
        <dbReference type="Proteomes" id="UP000463975"/>
    </source>
</evidence>
<evidence type="ECO:0000256" key="5">
    <source>
        <dbReference type="ARBA" id="ARBA00007417"/>
    </source>
</evidence>
<dbReference type="Pfam" id="PF01872">
    <property type="entry name" value="RibD_C"/>
    <property type="match status" value="1"/>
</dbReference>
<dbReference type="Proteomes" id="UP000463975">
    <property type="component" value="Chromosome"/>
</dbReference>
<protein>
    <recommendedName>
        <fullName evidence="8">Riboflavin biosynthesis protein RibD</fullName>
        <ecNumber evidence="7">1.1.1.193</ecNumber>
        <ecNumber evidence="6">3.5.4.26</ecNumber>
    </recommendedName>
</protein>
<dbReference type="InterPro" id="IPR004794">
    <property type="entry name" value="Eubact_RibD"/>
</dbReference>
<organism evidence="14 15">
    <name type="scientific">Aristophania vespae</name>
    <dbReference type="NCBI Taxonomy" id="2697033"/>
    <lineage>
        <taxon>Bacteria</taxon>
        <taxon>Pseudomonadati</taxon>
        <taxon>Pseudomonadota</taxon>
        <taxon>Alphaproteobacteria</taxon>
        <taxon>Acetobacterales</taxon>
        <taxon>Acetobacteraceae</taxon>
        <taxon>Aristophania</taxon>
    </lineage>
</organism>
<dbReference type="InterPro" id="IPR016192">
    <property type="entry name" value="APOBEC/CMP_deaminase_Zn-bd"/>
</dbReference>
<evidence type="ECO:0000256" key="10">
    <source>
        <dbReference type="ARBA" id="ARBA00022723"/>
    </source>
</evidence>
<dbReference type="SUPFAM" id="SSF53927">
    <property type="entry name" value="Cytidine deaminase-like"/>
    <property type="match status" value="1"/>
</dbReference>
<dbReference type="Gene3D" id="3.40.430.10">
    <property type="entry name" value="Dihydrofolate Reductase, subunit A"/>
    <property type="match status" value="1"/>
</dbReference>
<evidence type="ECO:0000256" key="7">
    <source>
        <dbReference type="ARBA" id="ARBA00013173"/>
    </source>
</evidence>
<evidence type="ECO:0000256" key="1">
    <source>
        <dbReference type="ARBA" id="ARBA00002151"/>
    </source>
</evidence>
<dbReference type="NCBIfam" id="TIGR00326">
    <property type="entry name" value="eubact_ribD"/>
    <property type="match status" value="1"/>
</dbReference>
<keyword evidence="15" id="KW-1185">Reference proteome</keyword>
<dbReference type="CDD" id="cd01284">
    <property type="entry name" value="Riboflavin_deaminase-reductase"/>
    <property type="match status" value="1"/>
</dbReference>
<gene>
    <name evidence="14" type="primary">ribD</name>
    <name evidence="14" type="ORF">GT348_08140</name>
</gene>
<dbReference type="EMBL" id="CP047652">
    <property type="protein sequence ID" value="QHI96198.1"/>
    <property type="molecule type" value="Genomic_DNA"/>
</dbReference>
<evidence type="ECO:0000256" key="6">
    <source>
        <dbReference type="ARBA" id="ARBA00012766"/>
    </source>
</evidence>
<evidence type="ECO:0000256" key="4">
    <source>
        <dbReference type="ARBA" id="ARBA00005259"/>
    </source>
</evidence>
<comment type="pathway">
    <text evidence="2">Cofactor biosynthesis; riboflavin biosynthesis; 5-amino-6-(D-ribitylamino)uracil from GTP: step 2/4.</text>
</comment>
<dbReference type="InterPro" id="IPR024072">
    <property type="entry name" value="DHFR-like_dom_sf"/>
</dbReference>
<dbReference type="GO" id="GO:0008270">
    <property type="term" value="F:zinc ion binding"/>
    <property type="evidence" value="ECO:0007669"/>
    <property type="project" value="InterPro"/>
</dbReference>
<keyword evidence="9" id="KW-0686">Riboflavin biosynthesis</keyword>
<evidence type="ECO:0000256" key="2">
    <source>
        <dbReference type="ARBA" id="ARBA00004882"/>
    </source>
</evidence>
<dbReference type="EC" id="1.1.1.193" evidence="7"/>
<evidence type="ECO:0000256" key="3">
    <source>
        <dbReference type="ARBA" id="ARBA00004910"/>
    </source>
</evidence>
<proteinExistence type="inferred from homology"/>
<dbReference type="RefSeq" id="WP_160619271.1">
    <property type="nucleotide sequence ID" value="NZ_CP047652.1"/>
</dbReference>
<dbReference type="PROSITE" id="PS00903">
    <property type="entry name" value="CYT_DCMP_DEAMINASES_1"/>
    <property type="match status" value="1"/>
</dbReference>
<comment type="pathway">
    <text evidence="3">Cofactor biosynthesis; riboflavin biosynthesis; 5-amino-6-(D-ribitylamino)uracil from GTP: step 3/4.</text>
</comment>
<dbReference type="InterPro" id="IPR016193">
    <property type="entry name" value="Cytidine_deaminase-like"/>
</dbReference>
<sequence>MKTQSLSILPSEAVRHGFKRALSLAARTVGATAPNPSVGCTLLDKDGNILAVGAHPKAGESHAEVVALEAARAAGLFDKIYAALVTLEPCAHYGRTPPCALKLKESPVKEVWIGFRDPNPLATGGGDVLTQGEPAKQVFYLEDMPDYEDLAKDCHALLMPFLTRILKKRPWLTVKQALNKNGTMYPPQGQVTFTSPSSLKLAHQLRRATDAVITAIGTVLADDPSFTVRHVEDHSERHARLLIVLDRHKKMPISWKKDREESGFLVEACSDLEEAENLLRQYQANWALIEAGPTLLQIIKDHDFWDEWLTIQQNEGTQDDSQKLLLRDPENGDVSPLNLLKNYGGE</sequence>
<feature type="domain" description="CMP/dCMP-type deaminase" evidence="13">
    <location>
        <begin position="12"/>
        <end position="129"/>
    </location>
</feature>
<evidence type="ECO:0000256" key="11">
    <source>
        <dbReference type="ARBA" id="ARBA00022833"/>
    </source>
</evidence>
<accession>A0A6P1NFI0</accession>
<evidence type="ECO:0000256" key="9">
    <source>
        <dbReference type="ARBA" id="ARBA00022619"/>
    </source>
</evidence>
<reference evidence="14 15" key="1">
    <citation type="submission" date="2020-01" db="EMBL/GenBank/DDBJ databases">
        <title>Genome sequencing of strain KACC 21507.</title>
        <authorList>
            <person name="Heo J."/>
            <person name="Kim S.-J."/>
            <person name="Kim J.-S."/>
            <person name="Hong S.-B."/>
            <person name="Kwon S.-W."/>
        </authorList>
    </citation>
    <scope>NUCLEOTIDE SEQUENCE [LARGE SCALE GENOMIC DNA]</scope>
    <source>
        <strain evidence="14 15">KACC 21507</strain>
    </source>
</reference>
<dbReference type="GO" id="GO:0009231">
    <property type="term" value="P:riboflavin biosynthetic process"/>
    <property type="evidence" value="ECO:0007669"/>
    <property type="project" value="UniProtKB-UniPathway"/>
</dbReference>
<dbReference type="AlphaFoldDB" id="A0A6P1NFI0"/>
<dbReference type="InterPro" id="IPR002734">
    <property type="entry name" value="RibDG_C"/>
</dbReference>
<dbReference type="GO" id="GO:0008835">
    <property type="term" value="F:diaminohydroxyphosphoribosylaminopyrimidine deaminase activity"/>
    <property type="evidence" value="ECO:0007669"/>
    <property type="project" value="UniProtKB-EC"/>
</dbReference>
<comment type="similarity">
    <text evidence="4">In the N-terminal section; belongs to the cytidine and deoxycytidylate deaminase family.</text>
</comment>
<keyword evidence="12" id="KW-0511">Multifunctional enzyme</keyword>
<evidence type="ECO:0000256" key="8">
    <source>
        <dbReference type="ARBA" id="ARBA00019930"/>
    </source>
</evidence>
<dbReference type="Pfam" id="PF00383">
    <property type="entry name" value="dCMP_cyt_deam_1"/>
    <property type="match status" value="1"/>
</dbReference>
<comment type="function">
    <text evidence="1">Converts 2,5-diamino-6-(ribosylamino)-4(3h)-pyrimidinone 5'-phosphate into 5-amino-6-(ribosylamino)-2,4(1h,3h)-pyrimidinedione 5'-phosphate.</text>
</comment>
<evidence type="ECO:0000259" key="13">
    <source>
        <dbReference type="PROSITE" id="PS51747"/>
    </source>
</evidence>
<name>A0A6P1NFI0_9PROT</name>
<keyword evidence="14" id="KW-0378">Hydrolase</keyword>
<evidence type="ECO:0000256" key="12">
    <source>
        <dbReference type="ARBA" id="ARBA00023268"/>
    </source>
</evidence>
<keyword evidence="11" id="KW-0862">Zinc</keyword>
<keyword evidence="10" id="KW-0479">Metal-binding</keyword>